<keyword evidence="1" id="KW-0479">Metal-binding</keyword>
<feature type="compositionally biased region" description="Low complexity" evidence="2">
    <location>
        <begin position="609"/>
        <end position="622"/>
    </location>
</feature>
<keyword evidence="1" id="KW-0862">Zinc</keyword>
<organism evidence="4 5">
    <name type="scientific">Arachis hypogaea</name>
    <name type="common">Peanut</name>
    <dbReference type="NCBI Taxonomy" id="3818"/>
    <lineage>
        <taxon>Eukaryota</taxon>
        <taxon>Viridiplantae</taxon>
        <taxon>Streptophyta</taxon>
        <taxon>Embryophyta</taxon>
        <taxon>Tracheophyta</taxon>
        <taxon>Spermatophyta</taxon>
        <taxon>Magnoliopsida</taxon>
        <taxon>eudicotyledons</taxon>
        <taxon>Gunneridae</taxon>
        <taxon>Pentapetalae</taxon>
        <taxon>rosids</taxon>
        <taxon>fabids</taxon>
        <taxon>Fabales</taxon>
        <taxon>Fabaceae</taxon>
        <taxon>Papilionoideae</taxon>
        <taxon>50 kb inversion clade</taxon>
        <taxon>dalbergioids sensu lato</taxon>
        <taxon>Dalbergieae</taxon>
        <taxon>Pterocarpus clade</taxon>
        <taxon>Arachis</taxon>
    </lineage>
</organism>
<feature type="compositionally biased region" description="Basic and acidic residues" evidence="2">
    <location>
        <begin position="258"/>
        <end position="274"/>
    </location>
</feature>
<evidence type="ECO:0000313" key="4">
    <source>
        <dbReference type="EMBL" id="RYQ92981.1"/>
    </source>
</evidence>
<dbReference type="InterPro" id="IPR058594">
    <property type="entry name" value="PB1-like_dom_pln"/>
</dbReference>
<keyword evidence="5" id="KW-1185">Reference proteome</keyword>
<sequence>MGTFNLTVYHGGRFGYDNGTLEYIGGERTVIEDIDMDCWSLFEAYAEVGQFGYTKENIAGFWYKDPNSKWLEKDLKLFEEDRDAIEMCKIAGKRGHVELYVVHKVDDVEEFPEVGFLDVGGQSEVNQEVERGNDEEVHNEKQLVIFQGELGQEGEMDNVEKVDEGDKYVEEQGKSNSDEDSDDEDFIPSADEVDSADDVVFTDSEEEYDDESGFDEVGGGTDGDRVDKGKGVARGDFSDDEGFNSDEVDLEYEVGGGSKKEDSEDDDNHKASRYPIHRDVKDMTTYKWEVGTVYASREEFKDTVTAYAVQTRRGLRYAKLDLVRVRAVCQEGCPFWLYAAKMSEEETWQLRSMNLKHTCGQSHRVGILHTGWLSRVFRKKVQGNPKVKIKDLVNKAQRKWNLTVTTSMAGRSRQAALEEIQGAYREQYKRIADYCSELLRANPGSSVTLKMHLLMTATRRLHMSSAMIHPLNGQDLWEKTNFDDVMPPPYRKPSHRPIKKRKRGPDEARDSSQSHLSRRGQIQRCSNCGESGHKRRGCKKPSLDDQNLSQSARKRTRGGRKASSSRPTSSSKASSQPVMQSESRGLRRSTRSRSSSQPQPATTTSKPNSTQSGSRPTSSSTRPKTKPTRSNTQQPPPPKEMGAACSSQAARTVSFSHKFPLHVSPRKLRLMAKLPPRLWGKL</sequence>
<feature type="compositionally biased region" description="Acidic residues" evidence="2">
    <location>
        <begin position="203"/>
        <end position="214"/>
    </location>
</feature>
<dbReference type="AlphaFoldDB" id="A0A444XTB2"/>
<dbReference type="Pfam" id="PF26130">
    <property type="entry name" value="PB1-like"/>
    <property type="match status" value="1"/>
</dbReference>
<gene>
    <name evidence="4" type="ORF">Ahy_B09g099229</name>
</gene>
<keyword evidence="1" id="KW-0863">Zinc-finger</keyword>
<dbReference type="PANTHER" id="PTHR31973:SF187">
    <property type="entry name" value="MUTATOR TRANSPOSASE MUDRA PROTEIN"/>
    <property type="match status" value="1"/>
</dbReference>
<dbReference type="GO" id="GO:0003676">
    <property type="term" value="F:nucleic acid binding"/>
    <property type="evidence" value="ECO:0007669"/>
    <property type="project" value="InterPro"/>
</dbReference>
<protein>
    <recommendedName>
        <fullName evidence="3">CCHC-type domain-containing protein</fullName>
    </recommendedName>
</protein>
<dbReference type="PROSITE" id="PS50158">
    <property type="entry name" value="ZF_CCHC"/>
    <property type="match status" value="1"/>
</dbReference>
<dbReference type="Pfam" id="PF03108">
    <property type="entry name" value="DBD_Tnp_Mut"/>
    <property type="match status" value="1"/>
</dbReference>
<feature type="region of interest" description="Disordered" evidence="2">
    <location>
        <begin position="255"/>
        <end position="274"/>
    </location>
</feature>
<evidence type="ECO:0000256" key="1">
    <source>
        <dbReference type="PROSITE-ProRule" id="PRU00047"/>
    </source>
</evidence>
<dbReference type="PANTHER" id="PTHR31973">
    <property type="entry name" value="POLYPROTEIN, PUTATIVE-RELATED"/>
    <property type="match status" value="1"/>
</dbReference>
<feature type="compositionally biased region" description="Low complexity" evidence="2">
    <location>
        <begin position="561"/>
        <end position="575"/>
    </location>
</feature>
<accession>A0A444XTB2</accession>
<feature type="domain" description="CCHC-type" evidence="3">
    <location>
        <begin position="524"/>
        <end position="540"/>
    </location>
</feature>
<dbReference type="EMBL" id="SDMP01000019">
    <property type="protein sequence ID" value="RYQ92981.1"/>
    <property type="molecule type" value="Genomic_DNA"/>
</dbReference>
<feature type="region of interest" description="Disordered" evidence="2">
    <location>
        <begin position="480"/>
        <end position="649"/>
    </location>
</feature>
<comment type="caution">
    <text evidence="4">The sequence shown here is derived from an EMBL/GenBank/DDBJ whole genome shotgun (WGS) entry which is preliminary data.</text>
</comment>
<feature type="compositionally biased region" description="Basic residues" evidence="2">
    <location>
        <begin position="492"/>
        <end position="503"/>
    </location>
</feature>
<reference evidence="4 5" key="1">
    <citation type="submission" date="2019-01" db="EMBL/GenBank/DDBJ databases">
        <title>Sequencing of cultivated peanut Arachis hypogaea provides insights into genome evolution and oil improvement.</title>
        <authorList>
            <person name="Chen X."/>
        </authorList>
    </citation>
    <scope>NUCLEOTIDE SEQUENCE [LARGE SCALE GENOMIC DNA]</scope>
    <source>
        <strain evidence="5">cv. Fuhuasheng</strain>
        <tissue evidence="4">Leaves</tissue>
    </source>
</reference>
<name>A0A444XTB2_ARAHY</name>
<evidence type="ECO:0000259" key="3">
    <source>
        <dbReference type="PROSITE" id="PS50158"/>
    </source>
</evidence>
<feature type="compositionally biased region" description="Polar residues" evidence="2">
    <location>
        <begin position="597"/>
        <end position="608"/>
    </location>
</feature>
<dbReference type="InterPro" id="IPR004332">
    <property type="entry name" value="Transposase_MuDR"/>
</dbReference>
<evidence type="ECO:0000256" key="2">
    <source>
        <dbReference type="SAM" id="MobiDB-lite"/>
    </source>
</evidence>
<evidence type="ECO:0000313" key="5">
    <source>
        <dbReference type="Proteomes" id="UP000289738"/>
    </source>
</evidence>
<dbReference type="InterPro" id="IPR001878">
    <property type="entry name" value="Znf_CCHC"/>
</dbReference>
<proteinExistence type="predicted"/>
<dbReference type="Proteomes" id="UP000289738">
    <property type="component" value="Chromosome B09"/>
</dbReference>
<dbReference type="GO" id="GO:0008270">
    <property type="term" value="F:zinc ion binding"/>
    <property type="evidence" value="ECO:0007669"/>
    <property type="project" value="UniProtKB-KW"/>
</dbReference>
<feature type="compositionally biased region" description="Acidic residues" evidence="2">
    <location>
        <begin position="178"/>
        <end position="197"/>
    </location>
</feature>
<feature type="region of interest" description="Disordered" evidence="2">
    <location>
        <begin position="170"/>
        <end position="246"/>
    </location>
</feature>